<keyword evidence="3" id="KW-1185">Reference proteome</keyword>
<dbReference type="InterPro" id="IPR001304">
    <property type="entry name" value="C-type_lectin-like"/>
</dbReference>
<reference evidence="2" key="2">
    <citation type="submission" date="2022-06" db="UniProtKB">
        <authorList>
            <consortium name="EnsemblMetazoa"/>
        </authorList>
    </citation>
    <scope>IDENTIFICATION</scope>
    <source>
        <strain evidence="2">DF5081</strain>
    </source>
</reference>
<evidence type="ECO:0000313" key="2">
    <source>
        <dbReference type="EnsemblMetazoa" id="CJA20621.1"/>
    </source>
</evidence>
<dbReference type="EnsemblMetazoa" id="CJA20621.1">
    <property type="protein sequence ID" value="CJA20621.1"/>
    <property type="gene ID" value="WBGene00176193"/>
</dbReference>
<dbReference type="SUPFAM" id="SSF56436">
    <property type="entry name" value="C-type lectin-like"/>
    <property type="match status" value="1"/>
</dbReference>
<dbReference type="Pfam" id="PF00059">
    <property type="entry name" value="Lectin_C"/>
    <property type="match status" value="1"/>
</dbReference>
<dbReference type="CDD" id="cd00037">
    <property type="entry name" value="CLECT"/>
    <property type="match status" value="1"/>
</dbReference>
<dbReference type="InterPro" id="IPR016186">
    <property type="entry name" value="C-type_lectin-like/link_sf"/>
</dbReference>
<feature type="domain" description="C-type lectin" evidence="1">
    <location>
        <begin position="82"/>
        <end position="184"/>
    </location>
</feature>
<dbReference type="AlphaFoldDB" id="A0A8R1IB59"/>
<protein>
    <submittedName>
        <fullName evidence="2">C-type lectin domain-containing protein</fullName>
    </submittedName>
</protein>
<name>A0A8R1IB59_CAEJA</name>
<evidence type="ECO:0000259" key="1">
    <source>
        <dbReference type="PROSITE" id="PS50041"/>
    </source>
</evidence>
<dbReference type="SMART" id="SM00034">
    <property type="entry name" value="CLECT"/>
    <property type="match status" value="1"/>
</dbReference>
<dbReference type="Proteomes" id="UP000005237">
    <property type="component" value="Unassembled WGS sequence"/>
</dbReference>
<dbReference type="InterPro" id="IPR016187">
    <property type="entry name" value="CTDL_fold"/>
</dbReference>
<dbReference type="PROSITE" id="PS50041">
    <property type="entry name" value="C_TYPE_LECTIN_2"/>
    <property type="match status" value="1"/>
</dbReference>
<accession>A0A8R1IB59</accession>
<reference evidence="3" key="1">
    <citation type="submission" date="2010-08" db="EMBL/GenBank/DDBJ databases">
        <authorList>
            <consortium name="Caenorhabditis japonica Sequencing Consortium"/>
            <person name="Wilson R.K."/>
        </authorList>
    </citation>
    <scope>NUCLEOTIDE SEQUENCE [LARGE SCALE GENOMIC DNA]</scope>
    <source>
        <strain evidence="3">DF5081</strain>
    </source>
</reference>
<sequence length="195" mass="22164">MNNQHNEHVSDTSIYGKKWKKEADVTSRSLKTPKITENHPPPPIHSAIAANLHENVETTNVEIEEELEILENSVQDSWNTSEAGTKYKLFDEAKSWNDAQLHCEEFGSHLAFLDSESKNQYSKELLHYYGIRHVWFGLRTDVEDVPGQAQDFSNFEGLNGCGVVDQNGVWSISACTMLLPYLCQAMRFDVFVEIA</sequence>
<organism evidence="2 3">
    <name type="scientific">Caenorhabditis japonica</name>
    <dbReference type="NCBI Taxonomy" id="281687"/>
    <lineage>
        <taxon>Eukaryota</taxon>
        <taxon>Metazoa</taxon>
        <taxon>Ecdysozoa</taxon>
        <taxon>Nematoda</taxon>
        <taxon>Chromadorea</taxon>
        <taxon>Rhabditida</taxon>
        <taxon>Rhabditina</taxon>
        <taxon>Rhabditomorpha</taxon>
        <taxon>Rhabditoidea</taxon>
        <taxon>Rhabditidae</taxon>
        <taxon>Peloderinae</taxon>
        <taxon>Caenorhabditis</taxon>
    </lineage>
</organism>
<proteinExistence type="predicted"/>
<evidence type="ECO:0000313" key="3">
    <source>
        <dbReference type="Proteomes" id="UP000005237"/>
    </source>
</evidence>
<dbReference type="Gene3D" id="3.10.100.10">
    <property type="entry name" value="Mannose-Binding Protein A, subunit A"/>
    <property type="match status" value="1"/>
</dbReference>